<dbReference type="STRING" id="425265.A8Q1H2"/>
<evidence type="ECO:0000313" key="2">
    <source>
        <dbReference type="Proteomes" id="UP000008837"/>
    </source>
</evidence>
<dbReference type="EMBL" id="AAYY01000006">
    <property type="protein sequence ID" value="EDP43574.1"/>
    <property type="molecule type" value="Genomic_DNA"/>
</dbReference>
<organism evidence="1 2">
    <name type="scientific">Malassezia globosa (strain ATCC MYA-4612 / CBS 7966)</name>
    <name type="common">Dandruff-associated fungus</name>
    <dbReference type="NCBI Taxonomy" id="425265"/>
    <lineage>
        <taxon>Eukaryota</taxon>
        <taxon>Fungi</taxon>
        <taxon>Dikarya</taxon>
        <taxon>Basidiomycota</taxon>
        <taxon>Ustilaginomycotina</taxon>
        <taxon>Malasseziomycetes</taxon>
        <taxon>Malasseziales</taxon>
        <taxon>Malasseziaceae</taxon>
        <taxon>Malassezia</taxon>
    </lineage>
</organism>
<dbReference type="Proteomes" id="UP000008837">
    <property type="component" value="Unassembled WGS sequence"/>
</dbReference>
<comment type="caution">
    <text evidence="1">The sequence shown here is derived from an EMBL/GenBank/DDBJ whole genome shotgun (WGS) entry which is preliminary data.</text>
</comment>
<gene>
    <name evidence="1" type="ORF">MGL_1787</name>
</gene>
<dbReference type="Gene3D" id="3.40.50.300">
    <property type="entry name" value="P-loop containing nucleotide triphosphate hydrolases"/>
    <property type="match status" value="1"/>
</dbReference>
<sequence length="287" mass="32762">MTSARPKEARICDFLNKELVEHKRVAKGPMIVGLQGPQGSARLTLAHTDLYLPHEAMTALGRAHPTYSLLQGRGQPGTHDVQVGERILRAFRTDANDTVSLPVYDKSAHGGAGDRRAVWKCVNRPVDVVLFEGWCLGFRSLSETELAQMYEEGKSRFSEMREEDAKDRAEFTACGLDELRFVNEQLQGWEQIWYPLLDVFVQFVPVAQDGASPWSLIYPWRLEAEHKMKRTNGGRGMTDEQVYAFVKRYLPSYQLFSRDMRERNRWTGHCLVLEIHADRSMGLCSRA</sequence>
<evidence type="ECO:0008006" key="3">
    <source>
        <dbReference type="Google" id="ProtNLM"/>
    </source>
</evidence>
<dbReference type="GeneID" id="5855095"/>
<dbReference type="KEGG" id="mgl:MGL_1787"/>
<accession>A8Q1H2</accession>
<dbReference type="OMA" id="FWRSLHP"/>
<dbReference type="AlphaFoldDB" id="A8Q1H2"/>
<evidence type="ECO:0000313" key="1">
    <source>
        <dbReference type="EMBL" id="EDP43574.1"/>
    </source>
</evidence>
<proteinExistence type="predicted"/>
<keyword evidence="2" id="KW-1185">Reference proteome</keyword>
<name>A8Q1H2_MALGO</name>
<dbReference type="OrthoDB" id="347435at2759"/>
<dbReference type="FunCoup" id="A8Q1H2">
    <property type="interactions" value="338"/>
</dbReference>
<dbReference type="InterPro" id="IPR027417">
    <property type="entry name" value="P-loop_NTPase"/>
</dbReference>
<dbReference type="VEuPathDB" id="FungiDB:MGL_1787"/>
<reference evidence="1 2" key="1">
    <citation type="journal article" date="2007" name="Proc. Natl. Acad. Sci. U.S.A.">
        <title>Dandruff-associated Malassezia genomes reveal convergent and divergent virulence traits shared with plant and human fungal pathogens.</title>
        <authorList>
            <person name="Xu J."/>
            <person name="Saunders C.W."/>
            <person name="Hu P."/>
            <person name="Grant R.A."/>
            <person name="Boekhout T."/>
            <person name="Kuramae E.E."/>
            <person name="Kronstad J.W."/>
            <person name="Deangelis Y.M."/>
            <person name="Reeder N.L."/>
            <person name="Johnstone K.R."/>
            <person name="Leland M."/>
            <person name="Fieno A.M."/>
            <person name="Begley W.M."/>
            <person name="Sun Y."/>
            <person name="Lacey M.P."/>
            <person name="Chaudhary T."/>
            <person name="Keough T."/>
            <person name="Chu L."/>
            <person name="Sears R."/>
            <person name="Yuan B."/>
            <person name="Dawson T.L.Jr."/>
        </authorList>
    </citation>
    <scope>NUCLEOTIDE SEQUENCE [LARGE SCALE GENOMIC DNA]</scope>
    <source>
        <strain evidence="2">ATCC MYA-4612 / CBS 7966</strain>
    </source>
</reference>
<protein>
    <recommendedName>
        <fullName evidence="3">Phosphoribulokinase/uridine kinase domain-containing protein</fullName>
    </recommendedName>
</protein>
<dbReference type="SUPFAM" id="SSF52540">
    <property type="entry name" value="P-loop containing nucleoside triphosphate hydrolases"/>
    <property type="match status" value="1"/>
</dbReference>
<dbReference type="RefSeq" id="XP_001730788.1">
    <property type="nucleotide sequence ID" value="XM_001730736.1"/>
</dbReference>
<dbReference type="InParanoid" id="A8Q1H2"/>